<gene>
    <name evidence="2" type="ORF">PCAL00307_LOCUS13394</name>
    <name evidence="3" type="ORF">PCAL00307_LOCUS13395</name>
    <name evidence="4" type="ORF">PECAL_6P20770</name>
</gene>
<reference evidence="2" key="1">
    <citation type="submission" date="2021-01" db="EMBL/GenBank/DDBJ databases">
        <authorList>
            <person name="Corre E."/>
            <person name="Pelletier E."/>
            <person name="Niang G."/>
            <person name="Scheremetjew M."/>
            <person name="Finn R."/>
            <person name="Kale V."/>
            <person name="Holt S."/>
            <person name="Cochrane G."/>
            <person name="Meng A."/>
            <person name="Brown T."/>
            <person name="Cohen L."/>
        </authorList>
    </citation>
    <scope>NUCLEOTIDE SEQUENCE</scope>
    <source>
        <strain evidence="2">CCMP1756</strain>
    </source>
</reference>
<protein>
    <submittedName>
        <fullName evidence="2">Uncharacterized protein</fullName>
    </submittedName>
</protein>
<dbReference type="Proteomes" id="UP000789595">
    <property type="component" value="Unassembled WGS sequence"/>
</dbReference>
<dbReference type="EMBL" id="HBIW01015524">
    <property type="protein sequence ID" value="CAE0697958.1"/>
    <property type="molecule type" value="Transcribed_RNA"/>
</dbReference>
<keyword evidence="5" id="KW-1185">Reference proteome</keyword>
<accession>A0A6S8VLL8</accession>
<evidence type="ECO:0000313" key="2">
    <source>
        <dbReference type="EMBL" id="CAE0697958.1"/>
    </source>
</evidence>
<dbReference type="AlphaFoldDB" id="A0A6S8VLL8"/>
<reference evidence="4" key="2">
    <citation type="submission" date="2021-11" db="EMBL/GenBank/DDBJ databases">
        <authorList>
            <consortium name="Genoscope - CEA"/>
            <person name="William W."/>
        </authorList>
    </citation>
    <scope>NUCLEOTIDE SEQUENCE</scope>
</reference>
<sequence length="464" mass="51496">MPSRKQEPIPCTVLPEFYGNVYEVNLSGNRGEDGVVIKPDKGKLWDVSMEVLDVDEAEALLDSVPKIREVRDLARAALAPYKEHDPDMRKKGGSGTIGLTWSLQRNRRGVPKLTQLYFFQKKLGIVVSEDYAGSFRIEPVMDAFFAEDAEVYQLDLEVTQCPLTHKAEGVAWWSGVTYFGAAESHLIQQMPIARVPSYGLTIAQRAVIERLVEENPQHGLRWLLRADGGTEFEVGVSNLGKMTPEAAAAHLRLVNAGLALRGKGDLLTISEPYRFTAGPTGTGATYGKATQFTAGPNGYGAQVRYQSGEDHLSKTQAMEPWMLAKSHARNYFMLINLALHCAATDERPESWASRLLTRPKLALESLKTLEFRDSVRTGAPVEDLKIVGARVNPGRGGWERKYVFDVLREDGGVGEWASYDIAVALKLIGPRTKPPSSPGGGGRPWQHLMKPWPVFSRRRKRARR</sequence>
<evidence type="ECO:0000256" key="1">
    <source>
        <dbReference type="SAM" id="MobiDB-lite"/>
    </source>
</evidence>
<dbReference type="EMBL" id="HBIW01015525">
    <property type="protein sequence ID" value="CAE0697959.1"/>
    <property type="molecule type" value="Transcribed_RNA"/>
</dbReference>
<evidence type="ECO:0000313" key="3">
    <source>
        <dbReference type="EMBL" id="CAE0697959.1"/>
    </source>
</evidence>
<organism evidence="2">
    <name type="scientific">Pelagomonas calceolata</name>
    <dbReference type="NCBI Taxonomy" id="35677"/>
    <lineage>
        <taxon>Eukaryota</taxon>
        <taxon>Sar</taxon>
        <taxon>Stramenopiles</taxon>
        <taxon>Ochrophyta</taxon>
        <taxon>Pelagophyceae</taxon>
        <taxon>Pelagomonadales</taxon>
        <taxon>Pelagomonadaceae</taxon>
        <taxon>Pelagomonas</taxon>
    </lineage>
</organism>
<evidence type="ECO:0000313" key="4">
    <source>
        <dbReference type="EMBL" id="CAH0380423.1"/>
    </source>
</evidence>
<proteinExistence type="predicted"/>
<evidence type="ECO:0000313" key="5">
    <source>
        <dbReference type="Proteomes" id="UP000789595"/>
    </source>
</evidence>
<name>A0A6S8VLL8_9STRA</name>
<dbReference type="EMBL" id="CAKKNE010000006">
    <property type="protein sequence ID" value="CAH0380423.1"/>
    <property type="molecule type" value="Genomic_DNA"/>
</dbReference>
<feature type="region of interest" description="Disordered" evidence="1">
    <location>
        <begin position="430"/>
        <end position="450"/>
    </location>
</feature>